<evidence type="ECO:0000259" key="4">
    <source>
        <dbReference type="SMART" id="SM00829"/>
    </source>
</evidence>
<dbReference type="InterPro" id="IPR011032">
    <property type="entry name" value="GroES-like_sf"/>
</dbReference>
<dbReference type="AlphaFoldDB" id="A0A6I5ZV71"/>
<evidence type="ECO:0000313" key="6">
    <source>
        <dbReference type="Proteomes" id="UP000425916"/>
    </source>
</evidence>
<dbReference type="Pfam" id="PF00107">
    <property type="entry name" value="ADH_zinc_N"/>
    <property type="match status" value="1"/>
</dbReference>
<reference evidence="5 6" key="1">
    <citation type="submission" date="2019-11" db="EMBL/GenBank/DDBJ databases">
        <title>Genome sequence of Moorella glycerini DSM11254.</title>
        <authorList>
            <person name="Poehlein A."/>
            <person name="Boeer T."/>
            <person name="Daniel R."/>
        </authorList>
    </citation>
    <scope>NUCLEOTIDE SEQUENCE [LARGE SCALE GENOMIC DNA]</scope>
    <source>
        <strain evidence="5 6">DSM 11254</strain>
    </source>
</reference>
<keyword evidence="3 5" id="KW-0560">Oxidoreductase</keyword>
<dbReference type="PANTHER" id="PTHR43401:SF2">
    <property type="entry name" value="L-THREONINE 3-DEHYDROGENASE"/>
    <property type="match status" value="1"/>
</dbReference>
<organism evidence="5 6">
    <name type="scientific">Neomoorella glycerini</name>
    <dbReference type="NCBI Taxonomy" id="55779"/>
    <lineage>
        <taxon>Bacteria</taxon>
        <taxon>Bacillati</taxon>
        <taxon>Bacillota</taxon>
        <taxon>Clostridia</taxon>
        <taxon>Neomoorellales</taxon>
        <taxon>Neomoorellaceae</taxon>
        <taxon>Neomoorella</taxon>
    </lineage>
</organism>
<dbReference type="SUPFAM" id="SSF51735">
    <property type="entry name" value="NAD(P)-binding Rossmann-fold domains"/>
    <property type="match status" value="1"/>
</dbReference>
<name>A0A6I5ZV71_9FIRM</name>
<dbReference type="GO" id="GO:0003939">
    <property type="term" value="F:L-iditol 2-dehydrogenase (NAD+) activity"/>
    <property type="evidence" value="ECO:0007669"/>
    <property type="project" value="UniProtKB-EC"/>
</dbReference>
<proteinExistence type="predicted"/>
<dbReference type="Gene3D" id="3.40.50.720">
    <property type="entry name" value="NAD(P)-binding Rossmann-like Domain"/>
    <property type="match status" value="1"/>
</dbReference>
<dbReference type="PANTHER" id="PTHR43401">
    <property type="entry name" value="L-THREONINE 3-DEHYDROGENASE"/>
    <property type="match status" value="1"/>
</dbReference>
<dbReference type="SMART" id="SM00829">
    <property type="entry name" value="PKS_ER"/>
    <property type="match status" value="1"/>
</dbReference>
<feature type="domain" description="Enoyl reductase (ER)" evidence="4">
    <location>
        <begin position="8"/>
        <end position="339"/>
    </location>
</feature>
<protein>
    <submittedName>
        <fullName evidence="5">Sorbitol dehydrogenase</fullName>
        <ecNumber evidence="5">1.1.1.14</ecNumber>
    </submittedName>
</protein>
<dbReference type="EMBL" id="CP046244">
    <property type="protein sequence ID" value="QGP93880.1"/>
    <property type="molecule type" value="Genomic_DNA"/>
</dbReference>
<evidence type="ECO:0000256" key="1">
    <source>
        <dbReference type="ARBA" id="ARBA00022723"/>
    </source>
</evidence>
<dbReference type="SUPFAM" id="SSF50129">
    <property type="entry name" value="GroES-like"/>
    <property type="match status" value="1"/>
</dbReference>
<dbReference type="GO" id="GO:0046872">
    <property type="term" value="F:metal ion binding"/>
    <property type="evidence" value="ECO:0007669"/>
    <property type="project" value="UniProtKB-KW"/>
</dbReference>
<accession>A0A6I5ZV71</accession>
<evidence type="ECO:0000256" key="3">
    <source>
        <dbReference type="ARBA" id="ARBA00023002"/>
    </source>
</evidence>
<keyword evidence="6" id="KW-1185">Reference proteome</keyword>
<keyword evidence="2" id="KW-0862">Zinc</keyword>
<keyword evidence="1" id="KW-0479">Metal-binding</keyword>
<evidence type="ECO:0000256" key="2">
    <source>
        <dbReference type="ARBA" id="ARBA00022833"/>
    </source>
</evidence>
<evidence type="ECO:0000313" key="5">
    <source>
        <dbReference type="EMBL" id="QGP93880.1"/>
    </source>
</evidence>
<dbReference type="InterPro" id="IPR050129">
    <property type="entry name" value="Zn_alcohol_dh"/>
</dbReference>
<dbReference type="InterPro" id="IPR013154">
    <property type="entry name" value="ADH-like_N"/>
</dbReference>
<dbReference type="InterPro" id="IPR020843">
    <property type="entry name" value="ER"/>
</dbReference>
<dbReference type="RefSeq" id="WP_170291147.1">
    <property type="nucleotide sequence ID" value="NZ_CP046244.1"/>
</dbReference>
<dbReference type="EC" id="1.1.1.14" evidence="5"/>
<sequence>MKAAFYVGAEQLEIREEPLPRLEKGDWLIKVMASAVCATDSKTYLRGHPFKKPPAVLGHEVAGVVVAAPGAINNKDGPREGERVAVAPYIPCGHCYWCSNDQPTQCTNLFAVSIEPGGFAEYVRVPAATGGRGLYRLPGELDYAEASLTEPVACALHGIEASRIKAGQTVFVIGDGPMGILLARLAKAFGARVFLSGMLPHRLKIAAQGLDGIFDASREEVDLRPYTGGRGADVVLIAVGVQEAISQGVRNVRRGGIVNFFAGLPQGMSFPLELEQVHYGEVTFIGTFGFSPGQFARALEFIASRRIYVDDLITGYYLLSDTEQALKDALAGKGLKSVILPWGDKV</sequence>
<dbReference type="InterPro" id="IPR013149">
    <property type="entry name" value="ADH-like_C"/>
</dbReference>
<dbReference type="Proteomes" id="UP000425916">
    <property type="component" value="Chromosome"/>
</dbReference>
<dbReference type="InterPro" id="IPR036291">
    <property type="entry name" value="NAD(P)-bd_dom_sf"/>
</dbReference>
<gene>
    <name evidence="5" type="primary">gutB_3</name>
    <name evidence="5" type="ORF">MGLY_33030</name>
</gene>
<dbReference type="Gene3D" id="3.90.180.10">
    <property type="entry name" value="Medium-chain alcohol dehydrogenases, catalytic domain"/>
    <property type="match status" value="1"/>
</dbReference>
<dbReference type="Pfam" id="PF08240">
    <property type="entry name" value="ADH_N"/>
    <property type="match status" value="1"/>
</dbReference>